<dbReference type="RefSeq" id="WP_128094797.1">
    <property type="nucleotide sequence ID" value="NZ_JBHEEN010000007.1"/>
</dbReference>
<dbReference type="AlphaFoldDB" id="A0A643EZ39"/>
<comment type="caution">
    <text evidence="3">The sequence shown here is derived from an EMBL/GenBank/DDBJ whole genome shotgun (WGS) entry which is preliminary data.</text>
</comment>
<evidence type="ECO:0000256" key="2">
    <source>
        <dbReference type="SAM" id="MobiDB-lite"/>
    </source>
</evidence>
<accession>A0A643EZ39</accession>
<organism evidence="3">
    <name type="scientific">Brucella pituitosa</name>
    <dbReference type="NCBI Taxonomy" id="571256"/>
    <lineage>
        <taxon>Bacteria</taxon>
        <taxon>Pseudomonadati</taxon>
        <taxon>Pseudomonadota</taxon>
        <taxon>Alphaproteobacteria</taxon>
        <taxon>Hyphomicrobiales</taxon>
        <taxon>Brucellaceae</taxon>
        <taxon>Brucella/Ochrobactrum group</taxon>
        <taxon>Brucella</taxon>
    </lineage>
</organism>
<dbReference type="EMBL" id="VZPE01000007">
    <property type="protein sequence ID" value="KAB0569343.1"/>
    <property type="molecule type" value="Genomic_DNA"/>
</dbReference>
<feature type="compositionally biased region" description="Polar residues" evidence="2">
    <location>
        <begin position="63"/>
        <end position="84"/>
    </location>
</feature>
<sequence>MKFPGKRLIVEYKNRRSHKSGNSLWGDINLKEIAREVETDLSLPENVEQVDLEKAVTDPITHSAHSTQISPTQTDEKSSISQDSAIAEDDTAVEPLSENDIKPISVKQNAASQRKQKTANGTKADALKIEHAGVKLHDAESVPAANTQPLSSSSSVSSPPQAKARTVVTRRSKKRATVDDMMSLPTPKTTTGKVRRAKQLTRLPIADSHAPLLIQDPELNSLEVENRRLKLLLVEHLRAENARLEQMILRAVQVFDVVDESA</sequence>
<feature type="region of interest" description="Disordered" evidence="2">
    <location>
        <begin position="56"/>
        <end position="125"/>
    </location>
</feature>
<evidence type="ECO:0000256" key="1">
    <source>
        <dbReference type="SAM" id="Coils"/>
    </source>
</evidence>
<feature type="coiled-coil region" evidence="1">
    <location>
        <begin position="219"/>
        <end position="254"/>
    </location>
</feature>
<gene>
    <name evidence="3" type="ORF">F7Q93_16500</name>
</gene>
<name>A0A643EZ39_9HYPH</name>
<feature type="region of interest" description="Disordered" evidence="2">
    <location>
        <begin position="140"/>
        <end position="194"/>
    </location>
</feature>
<evidence type="ECO:0000313" key="3">
    <source>
        <dbReference type="EMBL" id="KAB0569343.1"/>
    </source>
</evidence>
<proteinExistence type="predicted"/>
<keyword evidence="1" id="KW-0175">Coiled coil</keyword>
<protein>
    <submittedName>
        <fullName evidence="3">Uncharacterized protein</fullName>
    </submittedName>
</protein>
<reference evidence="3" key="1">
    <citation type="submission" date="2019-09" db="EMBL/GenBank/DDBJ databases">
        <title>Draft genome sequences of 48 bacterial type strains from the CCUG.</title>
        <authorList>
            <person name="Tunovic T."/>
            <person name="Pineiro-Iglesias B."/>
            <person name="Unosson C."/>
            <person name="Inganas E."/>
            <person name="Ohlen M."/>
            <person name="Cardew S."/>
            <person name="Jensie-Markopoulos S."/>
            <person name="Salva-Serra F."/>
            <person name="Jaen-Luchoro D."/>
            <person name="Karlsson R."/>
            <person name="Svensson-Stadler L."/>
            <person name="Chun J."/>
            <person name="Moore E."/>
        </authorList>
    </citation>
    <scope>NUCLEOTIDE SEQUENCE</scope>
    <source>
        <strain evidence="3">CCUG 50899</strain>
    </source>
</reference>
<feature type="compositionally biased region" description="Polar residues" evidence="2">
    <location>
        <begin position="106"/>
        <end position="121"/>
    </location>
</feature>